<dbReference type="EMBL" id="JH000002">
    <property type="protein sequence ID" value="EGV92562.1"/>
    <property type="molecule type" value="Genomic_DNA"/>
</dbReference>
<reference evidence="3" key="1">
    <citation type="journal article" date="2011" name="Nat. Biotechnol.">
        <title>The genomic sequence of the Chinese hamster ovary (CHO)-K1 cell line.</title>
        <authorList>
            <person name="Xu X."/>
            <person name="Nagarajan H."/>
            <person name="Lewis N.E."/>
            <person name="Pan S."/>
            <person name="Cai Z."/>
            <person name="Liu X."/>
            <person name="Chen W."/>
            <person name="Xie M."/>
            <person name="Wang W."/>
            <person name="Hammond S."/>
            <person name="Andersen M.R."/>
            <person name="Neff N."/>
            <person name="Passarelli B."/>
            <person name="Koh W."/>
            <person name="Fan H.C."/>
            <person name="Wang J."/>
            <person name="Gui Y."/>
            <person name="Lee K.H."/>
            <person name="Betenbaugh M.J."/>
            <person name="Quake S.R."/>
            <person name="Famili I."/>
            <person name="Palsson B.O."/>
            <person name="Wang J."/>
        </authorList>
    </citation>
    <scope>NUCLEOTIDE SEQUENCE [LARGE SCALE GENOMIC DNA]</scope>
    <source>
        <strain evidence="3">CHO K1 cell line</strain>
    </source>
</reference>
<keyword evidence="1" id="KW-0472">Membrane</keyword>
<feature type="transmembrane region" description="Helical" evidence="1">
    <location>
        <begin position="45"/>
        <end position="67"/>
    </location>
</feature>
<sequence length="69" mass="8057">MSLGYHLYVWKVSISHSIRKVCPNLQEMPLVGSVTFPRYRGKPKLLFWLNSGHLFLHLAVILMAFNLRM</sequence>
<name>G3GRG2_CRIGR</name>
<dbReference type="Proteomes" id="UP000001075">
    <property type="component" value="Unassembled WGS sequence"/>
</dbReference>
<keyword evidence="1" id="KW-0812">Transmembrane</keyword>
<dbReference type="InParanoid" id="G3GRG2"/>
<proteinExistence type="predicted"/>
<evidence type="ECO:0000256" key="1">
    <source>
        <dbReference type="SAM" id="Phobius"/>
    </source>
</evidence>
<evidence type="ECO:0000313" key="3">
    <source>
        <dbReference type="Proteomes" id="UP000001075"/>
    </source>
</evidence>
<organism evidence="2 3">
    <name type="scientific">Cricetulus griseus</name>
    <name type="common">Chinese hamster</name>
    <name type="synonym">Cricetulus barabensis griseus</name>
    <dbReference type="NCBI Taxonomy" id="10029"/>
    <lineage>
        <taxon>Eukaryota</taxon>
        <taxon>Metazoa</taxon>
        <taxon>Chordata</taxon>
        <taxon>Craniata</taxon>
        <taxon>Vertebrata</taxon>
        <taxon>Euteleostomi</taxon>
        <taxon>Mammalia</taxon>
        <taxon>Eutheria</taxon>
        <taxon>Euarchontoglires</taxon>
        <taxon>Glires</taxon>
        <taxon>Rodentia</taxon>
        <taxon>Myomorpha</taxon>
        <taxon>Muroidea</taxon>
        <taxon>Cricetidae</taxon>
        <taxon>Cricetinae</taxon>
        <taxon>Cricetulus</taxon>
    </lineage>
</organism>
<keyword evidence="1" id="KW-1133">Transmembrane helix</keyword>
<accession>G3GRG2</accession>
<dbReference type="AlphaFoldDB" id="G3GRG2"/>
<gene>
    <name evidence="2" type="ORF">I79_000108</name>
</gene>
<evidence type="ECO:0000313" key="2">
    <source>
        <dbReference type="EMBL" id="EGV92562.1"/>
    </source>
</evidence>
<protein>
    <submittedName>
        <fullName evidence="2">Uncharacterized protein</fullName>
    </submittedName>
</protein>